<dbReference type="GO" id="GO:0051262">
    <property type="term" value="P:protein tetramerization"/>
    <property type="evidence" value="ECO:0007669"/>
    <property type="project" value="InterPro"/>
</dbReference>
<accession>A0A485M7E5</accession>
<dbReference type="Pfam" id="PF02556">
    <property type="entry name" value="SecB"/>
    <property type="match status" value="1"/>
</dbReference>
<evidence type="ECO:0000313" key="1">
    <source>
        <dbReference type="EMBL" id="VFU15388.1"/>
    </source>
</evidence>
<name>A0A485M7E5_9ZZZZ</name>
<dbReference type="SUPFAM" id="SSF54611">
    <property type="entry name" value="SecB-like"/>
    <property type="match status" value="1"/>
</dbReference>
<dbReference type="AlphaFoldDB" id="A0A485M7E5"/>
<dbReference type="InterPro" id="IPR035958">
    <property type="entry name" value="SecB-like_sf"/>
</dbReference>
<dbReference type="Gene3D" id="3.10.420.10">
    <property type="entry name" value="SecB-like"/>
    <property type="match status" value="1"/>
</dbReference>
<dbReference type="PANTHER" id="PTHR36918">
    <property type="match status" value="1"/>
</dbReference>
<dbReference type="GO" id="GO:0051082">
    <property type="term" value="F:unfolded protein binding"/>
    <property type="evidence" value="ECO:0007669"/>
    <property type="project" value="InterPro"/>
</dbReference>
<reference evidence="1" key="1">
    <citation type="submission" date="2019-03" db="EMBL/GenBank/DDBJ databases">
        <authorList>
            <person name="Hao L."/>
        </authorList>
    </citation>
    <scope>NUCLEOTIDE SEQUENCE</scope>
</reference>
<dbReference type="EMBL" id="CAADRM010000105">
    <property type="protein sequence ID" value="VFU15388.1"/>
    <property type="molecule type" value="Genomic_DNA"/>
</dbReference>
<protein>
    <recommendedName>
        <fullName evidence="2">Protein-export protein SecB</fullName>
    </recommendedName>
</protein>
<dbReference type="InterPro" id="IPR003708">
    <property type="entry name" value="SecB"/>
</dbReference>
<sequence>MNQHAAEIQLRDTFIDEITFRRNPGFSRELSNVSFAFTLSDDSEYHEDSGQIVTKMVIEVKKGSKNVELPFTFRIVMGGIFQVENADQQHLEIMKKVNCPAILFPFLREAIASITRKAGFPPLYIPVINFAGRSSGSGLKKKQ</sequence>
<organism evidence="1">
    <name type="scientific">anaerobic digester metagenome</name>
    <dbReference type="NCBI Taxonomy" id="1263854"/>
    <lineage>
        <taxon>unclassified sequences</taxon>
        <taxon>metagenomes</taxon>
        <taxon>ecological metagenomes</taxon>
    </lineage>
</organism>
<dbReference type="PANTHER" id="PTHR36918:SF1">
    <property type="entry name" value="PROTEIN-EXPORT PROTEIN SECB"/>
    <property type="match status" value="1"/>
</dbReference>
<dbReference type="GO" id="GO:0015031">
    <property type="term" value="P:protein transport"/>
    <property type="evidence" value="ECO:0007669"/>
    <property type="project" value="InterPro"/>
</dbReference>
<gene>
    <name evidence="1" type="ORF">SCFA_410042</name>
</gene>
<evidence type="ECO:0008006" key="2">
    <source>
        <dbReference type="Google" id="ProtNLM"/>
    </source>
</evidence>
<dbReference type="PRINTS" id="PR01594">
    <property type="entry name" value="SECBCHAPRONE"/>
</dbReference>
<proteinExistence type="predicted"/>